<sequence>MKLLEEKRRFRRYRLHIGAQVVIDDGLTRVPAQVLDASTFGARIRLAEDVPLPADFYMLFAHRIEQCRMIWRHQQTVGLEYED</sequence>
<proteinExistence type="predicted"/>
<dbReference type="Gene3D" id="2.40.10.220">
    <property type="entry name" value="predicted glycosyltransferase like domains"/>
    <property type="match status" value="1"/>
</dbReference>
<keyword evidence="3" id="KW-1185">Reference proteome</keyword>
<organism evidence="2 3">
    <name type="scientific">Devosia nitrariae</name>
    <dbReference type="NCBI Taxonomy" id="2071872"/>
    <lineage>
        <taxon>Bacteria</taxon>
        <taxon>Pseudomonadati</taxon>
        <taxon>Pseudomonadota</taxon>
        <taxon>Alphaproteobacteria</taxon>
        <taxon>Hyphomicrobiales</taxon>
        <taxon>Devosiaceae</taxon>
        <taxon>Devosia</taxon>
    </lineage>
</organism>
<dbReference type="SUPFAM" id="SSF141371">
    <property type="entry name" value="PilZ domain-like"/>
    <property type="match status" value="1"/>
</dbReference>
<evidence type="ECO:0000313" key="2">
    <source>
        <dbReference type="EMBL" id="GLQ57272.1"/>
    </source>
</evidence>
<dbReference type="Proteomes" id="UP001156691">
    <property type="component" value="Unassembled WGS sequence"/>
</dbReference>
<comment type="caution">
    <text evidence="2">The sequence shown here is derived from an EMBL/GenBank/DDBJ whole genome shotgun (WGS) entry which is preliminary data.</text>
</comment>
<gene>
    <name evidence="2" type="ORF">GCM10010862_45310</name>
</gene>
<dbReference type="RefSeq" id="WP_284342662.1">
    <property type="nucleotide sequence ID" value="NZ_BSNS01000023.1"/>
</dbReference>
<accession>A0ABQ5WAZ7</accession>
<dbReference type="EMBL" id="BSNS01000023">
    <property type="protein sequence ID" value="GLQ57272.1"/>
    <property type="molecule type" value="Genomic_DNA"/>
</dbReference>
<feature type="domain" description="PilZ" evidence="1">
    <location>
        <begin position="6"/>
        <end position="81"/>
    </location>
</feature>
<protein>
    <recommendedName>
        <fullName evidence="1">PilZ domain-containing protein</fullName>
    </recommendedName>
</protein>
<dbReference type="Pfam" id="PF07238">
    <property type="entry name" value="PilZ"/>
    <property type="match status" value="1"/>
</dbReference>
<evidence type="ECO:0000259" key="1">
    <source>
        <dbReference type="Pfam" id="PF07238"/>
    </source>
</evidence>
<evidence type="ECO:0000313" key="3">
    <source>
        <dbReference type="Proteomes" id="UP001156691"/>
    </source>
</evidence>
<dbReference type="InterPro" id="IPR009875">
    <property type="entry name" value="PilZ_domain"/>
</dbReference>
<reference evidence="3" key="1">
    <citation type="journal article" date="2019" name="Int. J. Syst. Evol. Microbiol.">
        <title>The Global Catalogue of Microorganisms (GCM) 10K type strain sequencing project: providing services to taxonomists for standard genome sequencing and annotation.</title>
        <authorList>
            <consortium name="The Broad Institute Genomics Platform"/>
            <consortium name="The Broad Institute Genome Sequencing Center for Infectious Disease"/>
            <person name="Wu L."/>
            <person name="Ma J."/>
        </authorList>
    </citation>
    <scope>NUCLEOTIDE SEQUENCE [LARGE SCALE GENOMIC DNA]</scope>
    <source>
        <strain evidence="3">NBRC 112416</strain>
    </source>
</reference>
<name>A0ABQ5WAZ7_9HYPH</name>